<gene>
    <name evidence="3" type="ORF">HYH03_014186</name>
</gene>
<feature type="region of interest" description="Disordered" evidence="2">
    <location>
        <begin position="1569"/>
        <end position="1605"/>
    </location>
</feature>
<dbReference type="PANTHER" id="PTHR13037:SF24">
    <property type="entry name" value="POLYCOMB PROTEIN PCL-RELATED"/>
    <property type="match status" value="1"/>
</dbReference>
<evidence type="ECO:0000313" key="4">
    <source>
        <dbReference type="Proteomes" id="UP000612055"/>
    </source>
</evidence>
<feature type="compositionally biased region" description="Low complexity" evidence="2">
    <location>
        <begin position="510"/>
        <end position="525"/>
    </location>
</feature>
<accession>A0A836BSJ9</accession>
<sequence length="1692" mass="172229">MLLESPVSIGALLGGRPESRAPRPAHQLVAEQGHGAGATLSPAAAAVQLLRLAEEVAPLESLGGKASSARPGPDGAFPGAGGAGAGEGPRPSAQRTGDASFDHDKGSGQGSRFSKRRARASRDAGRGQKPLALNPGSPEAGDAGSPPAGAGVGLGRAGPGPGLGLVDELALAEAAELVQPLLGRMGAGQLQRCLETLAAARHPPPDPWLHDFLSAAQALLTVGAADAAEVYGMLAAMRALRVRPPYSAWLDGAYGALSKRLNQLSAEQAVDLLGCFADLALQPPDKLLARSYALLLPDLSYERPELVVDFLAAVSKMRRTPPAHVMEAAYAALPVPAIVAAPPAALCALAAALAGMRAQPPAELAAALAARAEAVVRLAVGPPGSQSLETRGAANVGAGATLTGGGRKTPPQRQRLFPLAPEPNPAGETSLGPGPLSPDEASDGAESWDSLASLRAAAEAAEAEAEAQVDLTPERLSCLLRDLHRLGAPLPPALGPLCGAFIETRAVTARPTPTSASASASTASTPGGGATRASEPGPGSEPMSDPGAVTPVSDLLYLLGSVARAKLRLPPSAVAAAATRLEASLRAATRGRRRAAAAAAAAVEAETEPPSAEERTGSANAAAAAEWSPQVLATATTALQPYASLLPASLISALYDNLYDTLESATPGNLTATLHALPALAFPPQSAWGTGLASRSQPPPPPPPPPQLLASYLSCLAGRVRRLEPHQLSMALYALVQLRVRPDPAWMEAVLVQIFHTLPAMNEVQISGIAWCVAKMSYRPHPVWADRLLSAAAGRLSCFPPRHLAKLLWAVGAMGYQPGKVWMGRWLEKARSQFRTTDGPTLAAQVWAVAAVGHCPDAAWLEDLCAHLHRRIAYLEPRALTNALAALAAVRHSPGPDWLAAAGEHMRARLGPSASTAALAQPLPSYPSTATGAQAAAGGGGGAGGGGRYSLRDLAEALHALSRLGHVPADAAWSAAVTAAVGRLSLLGPPTPPGRRQPLDLDLDDADQYLDPAAAAAAHAKHVSLAALAASRLGCRPSAAAWHELLDGFHPLLPAADPQSIVLLLAAAATLRLPLPRDHAGALLLATHRRMRAMSGEGLAVALRAWVAVGVHPGGRWLGRLAEELAARRQRVAEAAAAEAAAGEGEGGGGDEEGEEGVEGVEEGFGLLEPWQRSAMLWALATLETCDLEDPSPSSPSSSSPLSSRSFPSSSSSSSRSHSFGGSGRPGVSAQGRRSRPAAVTAPVAAQGLPPPPPRWIRRGGPLQHPLDSRALLAELLPLPPPPPCPPLPSSAADGAASSAAAAAVAAELASYSGRDLAVACWALGRLRLRPRGLVAALLTELRRRMEPPEGPAAAAAAGDVAGDVADGRGQALSPQELSLAFWGLSSIGVWPSVDWQAAAAGAALAAARAAAAAEGASGGGGLPPRVMAGLLAALARWRRVPRVKQHRRGKASGQRRPRRDGAAEAAAVPAEAEAAEAAELEQRTAALAALALEHCAERMPRPRASAPAPSQTSASAVPLRVPSAASAVPYDPRSLVMLTWALASLVGARRHPSTADPGAARADVSTLLDHTPSPATTPLPAGGPADAAQPLPPPPSPSPPTTPAAAAAVPAVAAALARWSAAFLPAALGLMGPLPGPQRVVLLDAAGRLGLRPGADWREAAEQAAMRGGLSPASAHRGLQAALQRLAGEMD</sequence>
<feature type="region of interest" description="Disordered" evidence="2">
    <location>
        <begin position="919"/>
        <end position="942"/>
    </location>
</feature>
<protein>
    <submittedName>
        <fullName evidence="3">Uncharacterized protein</fullName>
    </submittedName>
</protein>
<evidence type="ECO:0000256" key="2">
    <source>
        <dbReference type="SAM" id="MobiDB-lite"/>
    </source>
</evidence>
<feature type="region of interest" description="Disordered" evidence="2">
    <location>
        <begin position="1"/>
        <end position="35"/>
    </location>
</feature>
<feature type="compositionally biased region" description="Pro residues" evidence="2">
    <location>
        <begin position="1591"/>
        <end position="1603"/>
    </location>
</feature>
<feature type="region of interest" description="Disordered" evidence="2">
    <location>
        <begin position="601"/>
        <end position="621"/>
    </location>
</feature>
<dbReference type="PANTHER" id="PTHR13037">
    <property type="entry name" value="FORMIN"/>
    <property type="match status" value="1"/>
</dbReference>
<feature type="compositionally biased region" description="Acidic residues" evidence="2">
    <location>
        <begin position="1149"/>
        <end position="1159"/>
    </location>
</feature>
<feature type="compositionally biased region" description="Low complexity" evidence="2">
    <location>
        <begin position="1464"/>
        <end position="1473"/>
    </location>
</feature>
<feature type="compositionally biased region" description="Low complexity" evidence="2">
    <location>
        <begin position="135"/>
        <end position="149"/>
    </location>
</feature>
<keyword evidence="4" id="KW-1185">Reference proteome</keyword>
<feature type="compositionally biased region" description="Basic residues" evidence="2">
    <location>
        <begin position="1442"/>
        <end position="1459"/>
    </location>
</feature>
<reference evidence="3" key="1">
    <citation type="journal article" date="2020" name="bioRxiv">
        <title>Comparative genomics of Chlamydomonas.</title>
        <authorList>
            <person name="Craig R.J."/>
            <person name="Hasan A.R."/>
            <person name="Ness R.W."/>
            <person name="Keightley P.D."/>
        </authorList>
    </citation>
    <scope>NUCLEOTIDE SEQUENCE</scope>
    <source>
        <strain evidence="3">CCAP 11/70</strain>
    </source>
</reference>
<proteinExistence type="predicted"/>
<name>A0A836BSJ9_9CHLO</name>
<feature type="compositionally biased region" description="Low complexity" evidence="2">
    <location>
        <begin position="1191"/>
        <end position="1220"/>
    </location>
</feature>
<evidence type="ECO:0000313" key="3">
    <source>
        <dbReference type="EMBL" id="KAG2487212.1"/>
    </source>
</evidence>
<feature type="compositionally biased region" description="Gly residues" evidence="2">
    <location>
        <begin position="78"/>
        <end position="87"/>
    </location>
</feature>
<feature type="compositionally biased region" description="Low complexity" evidence="2">
    <location>
        <begin position="601"/>
        <end position="610"/>
    </location>
</feature>
<feature type="region of interest" description="Disordered" evidence="2">
    <location>
        <begin position="510"/>
        <end position="548"/>
    </location>
</feature>
<dbReference type="Proteomes" id="UP000612055">
    <property type="component" value="Unassembled WGS sequence"/>
</dbReference>
<feature type="region of interest" description="Disordered" evidence="2">
    <location>
        <begin position="62"/>
        <end position="155"/>
    </location>
</feature>
<comment type="caution">
    <text evidence="3">The sequence shown here is derived from an EMBL/GenBank/DDBJ whole genome shotgun (WGS) entry which is preliminary data.</text>
</comment>
<evidence type="ECO:0000256" key="1">
    <source>
        <dbReference type="ARBA" id="ARBA00022581"/>
    </source>
</evidence>
<feature type="region of interest" description="Disordered" evidence="2">
    <location>
        <begin position="383"/>
        <end position="447"/>
    </location>
</feature>
<dbReference type="OrthoDB" id="546244at2759"/>
<feature type="region of interest" description="Disordered" evidence="2">
    <location>
        <begin position="1188"/>
        <end position="1263"/>
    </location>
</feature>
<dbReference type="EMBL" id="JAEHOE010000100">
    <property type="protein sequence ID" value="KAG2487212.1"/>
    <property type="molecule type" value="Genomic_DNA"/>
</dbReference>
<organism evidence="3 4">
    <name type="scientific">Edaphochlamys debaryana</name>
    <dbReference type="NCBI Taxonomy" id="47281"/>
    <lineage>
        <taxon>Eukaryota</taxon>
        <taxon>Viridiplantae</taxon>
        <taxon>Chlorophyta</taxon>
        <taxon>core chlorophytes</taxon>
        <taxon>Chlorophyceae</taxon>
        <taxon>CS clade</taxon>
        <taxon>Chlamydomonadales</taxon>
        <taxon>Chlamydomonadales incertae sedis</taxon>
        <taxon>Edaphochlamys</taxon>
    </lineage>
</organism>
<feature type="compositionally biased region" description="Low complexity" evidence="2">
    <location>
        <begin position="1572"/>
        <end position="1590"/>
    </location>
</feature>
<feature type="region of interest" description="Disordered" evidence="2">
    <location>
        <begin position="1137"/>
        <end position="1159"/>
    </location>
</feature>
<keyword evidence="1" id="KW-0945">Host-virus interaction</keyword>
<feature type="region of interest" description="Disordered" evidence="2">
    <location>
        <begin position="1442"/>
        <end position="1480"/>
    </location>
</feature>